<evidence type="ECO:0000313" key="1">
    <source>
        <dbReference type="EMBL" id="KAK2089916.1"/>
    </source>
</evidence>
<reference evidence="1 2" key="1">
    <citation type="submission" date="2023-05" db="EMBL/GenBank/DDBJ databases">
        <title>B98-5 Cell Line De Novo Hybrid Assembly: An Optical Mapping Approach.</title>
        <authorList>
            <person name="Kananen K."/>
            <person name="Auerbach J.A."/>
            <person name="Kautto E."/>
            <person name="Blachly J.S."/>
        </authorList>
    </citation>
    <scope>NUCLEOTIDE SEQUENCE [LARGE SCALE GENOMIC DNA]</scope>
    <source>
        <strain evidence="1">B95-8</strain>
        <tissue evidence="1">Cell line</tissue>
    </source>
</reference>
<gene>
    <name evidence="1" type="ORF">P7K49_032582</name>
</gene>
<comment type="caution">
    <text evidence="1">The sequence shown here is derived from an EMBL/GenBank/DDBJ whole genome shotgun (WGS) entry which is preliminary data.</text>
</comment>
<proteinExistence type="predicted"/>
<protein>
    <submittedName>
        <fullName evidence="1">Uncharacterized protein</fullName>
    </submittedName>
</protein>
<sequence length="54" mass="6051">LFCGVLGEACMDPAVTTRTKRKVSGKLLQELQAEELERLFLTLKLFTACLHLQS</sequence>
<evidence type="ECO:0000313" key="2">
    <source>
        <dbReference type="Proteomes" id="UP001266305"/>
    </source>
</evidence>
<dbReference type="EMBL" id="JASSZA010000018">
    <property type="protein sequence ID" value="KAK2089916.1"/>
    <property type="molecule type" value="Genomic_DNA"/>
</dbReference>
<keyword evidence="2" id="KW-1185">Reference proteome</keyword>
<dbReference type="Proteomes" id="UP001266305">
    <property type="component" value="Unassembled WGS sequence"/>
</dbReference>
<feature type="non-terminal residue" evidence="1">
    <location>
        <position position="1"/>
    </location>
</feature>
<accession>A0ABQ9TZB8</accession>
<organism evidence="1 2">
    <name type="scientific">Saguinus oedipus</name>
    <name type="common">Cotton-top tamarin</name>
    <name type="synonym">Oedipomidas oedipus</name>
    <dbReference type="NCBI Taxonomy" id="9490"/>
    <lineage>
        <taxon>Eukaryota</taxon>
        <taxon>Metazoa</taxon>
        <taxon>Chordata</taxon>
        <taxon>Craniata</taxon>
        <taxon>Vertebrata</taxon>
        <taxon>Euteleostomi</taxon>
        <taxon>Mammalia</taxon>
        <taxon>Eutheria</taxon>
        <taxon>Euarchontoglires</taxon>
        <taxon>Primates</taxon>
        <taxon>Haplorrhini</taxon>
        <taxon>Platyrrhini</taxon>
        <taxon>Cebidae</taxon>
        <taxon>Callitrichinae</taxon>
        <taxon>Saguinus</taxon>
    </lineage>
</organism>
<name>A0ABQ9TZB8_SAGOE</name>